<keyword evidence="3" id="KW-0805">Transcription regulation</keyword>
<evidence type="ECO:0000256" key="5">
    <source>
        <dbReference type="ARBA" id="ARBA00023163"/>
    </source>
</evidence>
<sequence length="156" mass="17564">MSNKDSTALEDMLLLDNQLCFPLYAAAKEVVRRYTPFLAPFGLTYTQYIAMMVLWEKKTVSVNELGKQLMLDSGTLTPLLRKLEDKKYLLREKSAKDGRQLIVSLTPEGASLKDKMVVVPQKMGTCVHLSPEETVELKRLLKKVTDNILASTNTPT</sequence>
<dbReference type="SMART" id="SM00347">
    <property type="entry name" value="HTH_MARR"/>
    <property type="match status" value="1"/>
</dbReference>
<dbReference type="EMBL" id="JABZGW010000224">
    <property type="protein sequence ID" value="MBF4808095.1"/>
    <property type="molecule type" value="Genomic_DNA"/>
</dbReference>
<evidence type="ECO:0000256" key="2">
    <source>
        <dbReference type="ARBA" id="ARBA00022490"/>
    </source>
</evidence>
<comment type="subcellular location">
    <subcellularLocation>
        <location evidence="1">Cytoplasm</location>
    </subcellularLocation>
</comment>
<dbReference type="InterPro" id="IPR055166">
    <property type="entry name" value="Transc_reg_Sar_Rot_HTH"/>
</dbReference>
<keyword evidence="5" id="KW-0804">Transcription</keyword>
<gene>
    <name evidence="7" type="ORF">HXK26_05315</name>
</gene>
<dbReference type="InterPro" id="IPR036388">
    <property type="entry name" value="WH-like_DNA-bd_sf"/>
</dbReference>
<dbReference type="InterPro" id="IPR000835">
    <property type="entry name" value="HTH_MarR-typ"/>
</dbReference>
<dbReference type="Gene3D" id="1.10.10.10">
    <property type="entry name" value="Winged helix-like DNA-binding domain superfamily/Winged helix DNA-binding domain"/>
    <property type="match status" value="1"/>
</dbReference>
<dbReference type="Proteomes" id="UP000698335">
    <property type="component" value="Unassembled WGS sequence"/>
</dbReference>
<dbReference type="Pfam" id="PF22381">
    <property type="entry name" value="Staph_reg_Sar_Rot"/>
    <property type="match status" value="1"/>
</dbReference>
<keyword evidence="4" id="KW-0238">DNA-binding</keyword>
<dbReference type="PRINTS" id="PR00598">
    <property type="entry name" value="HTHMARR"/>
</dbReference>
<dbReference type="GO" id="GO:0005737">
    <property type="term" value="C:cytoplasm"/>
    <property type="evidence" value="ECO:0007669"/>
    <property type="project" value="UniProtKB-SubCell"/>
</dbReference>
<evidence type="ECO:0000256" key="4">
    <source>
        <dbReference type="ARBA" id="ARBA00023125"/>
    </source>
</evidence>
<proteinExistence type="predicted"/>
<dbReference type="PROSITE" id="PS50995">
    <property type="entry name" value="HTH_MARR_2"/>
    <property type="match status" value="1"/>
</dbReference>
<organism evidence="7 8">
    <name type="scientific">Lancefieldella rimae</name>
    <dbReference type="NCBI Taxonomy" id="1383"/>
    <lineage>
        <taxon>Bacteria</taxon>
        <taxon>Bacillati</taxon>
        <taxon>Actinomycetota</taxon>
        <taxon>Coriobacteriia</taxon>
        <taxon>Coriobacteriales</taxon>
        <taxon>Atopobiaceae</taxon>
        <taxon>Lancefieldella</taxon>
    </lineage>
</organism>
<name>A0A930W221_9ACTN</name>
<accession>A0A930W221</accession>
<reference evidence="7" key="1">
    <citation type="submission" date="2020-04" db="EMBL/GenBank/DDBJ databases">
        <title>Deep metagenomics examines the oral microbiome during advanced dental caries in children, revealing novel taxa and co-occurrences with host molecules.</title>
        <authorList>
            <person name="Baker J.L."/>
            <person name="Morton J.T."/>
            <person name="Dinis M."/>
            <person name="Alvarez R."/>
            <person name="Tran N.C."/>
            <person name="Knight R."/>
            <person name="Edlund A."/>
        </authorList>
    </citation>
    <scope>NUCLEOTIDE SEQUENCE</scope>
    <source>
        <strain evidence="7">JCVI_38_bin.5</strain>
    </source>
</reference>
<evidence type="ECO:0000256" key="3">
    <source>
        <dbReference type="ARBA" id="ARBA00023015"/>
    </source>
</evidence>
<comment type="caution">
    <text evidence="7">The sequence shown here is derived from an EMBL/GenBank/DDBJ whole genome shotgun (WGS) entry which is preliminary data.</text>
</comment>
<dbReference type="FunFam" id="1.10.10.10:FF:000163">
    <property type="entry name" value="MarR family transcriptional regulator"/>
    <property type="match status" value="1"/>
</dbReference>
<dbReference type="InterPro" id="IPR039422">
    <property type="entry name" value="MarR/SlyA-like"/>
</dbReference>
<protein>
    <submittedName>
        <fullName evidence="7">MarR family transcriptional regulator</fullName>
    </submittedName>
</protein>
<evidence type="ECO:0000259" key="6">
    <source>
        <dbReference type="PROSITE" id="PS50995"/>
    </source>
</evidence>
<feature type="domain" description="HTH marR-type" evidence="6">
    <location>
        <begin position="16"/>
        <end position="146"/>
    </location>
</feature>
<dbReference type="InterPro" id="IPR036390">
    <property type="entry name" value="WH_DNA-bd_sf"/>
</dbReference>
<evidence type="ECO:0000313" key="7">
    <source>
        <dbReference type="EMBL" id="MBF4808095.1"/>
    </source>
</evidence>
<dbReference type="GO" id="GO:0003700">
    <property type="term" value="F:DNA-binding transcription factor activity"/>
    <property type="evidence" value="ECO:0007669"/>
    <property type="project" value="InterPro"/>
</dbReference>
<keyword evidence="2" id="KW-0963">Cytoplasm</keyword>
<dbReference type="GO" id="GO:0003677">
    <property type="term" value="F:DNA binding"/>
    <property type="evidence" value="ECO:0007669"/>
    <property type="project" value="UniProtKB-KW"/>
</dbReference>
<evidence type="ECO:0000313" key="8">
    <source>
        <dbReference type="Proteomes" id="UP000698335"/>
    </source>
</evidence>
<dbReference type="GO" id="GO:0006950">
    <property type="term" value="P:response to stress"/>
    <property type="evidence" value="ECO:0007669"/>
    <property type="project" value="TreeGrafter"/>
</dbReference>
<evidence type="ECO:0000256" key="1">
    <source>
        <dbReference type="ARBA" id="ARBA00004496"/>
    </source>
</evidence>
<dbReference type="PANTHER" id="PTHR33164">
    <property type="entry name" value="TRANSCRIPTIONAL REGULATOR, MARR FAMILY"/>
    <property type="match status" value="1"/>
</dbReference>
<dbReference type="SUPFAM" id="SSF46785">
    <property type="entry name" value="Winged helix' DNA-binding domain"/>
    <property type="match status" value="1"/>
</dbReference>
<dbReference type="AlphaFoldDB" id="A0A930W221"/>
<dbReference type="PANTHER" id="PTHR33164:SF5">
    <property type="entry name" value="ORGANIC HYDROPEROXIDE RESISTANCE TRANSCRIPTIONAL REGULATOR"/>
    <property type="match status" value="1"/>
</dbReference>